<evidence type="ECO:0000256" key="10">
    <source>
        <dbReference type="PROSITE-ProRule" id="PRU01049"/>
    </source>
</evidence>
<reference evidence="13 14" key="1">
    <citation type="journal article" date="2007" name="Int. J. Syst. Evol. Microbiol.">
        <title>Oceanobacillus profundus sp. nov., isolated from a deep-sea sediment core.</title>
        <authorList>
            <person name="Kim Y.G."/>
            <person name="Choi D.H."/>
            <person name="Hyun S."/>
            <person name="Cho B.C."/>
        </authorList>
    </citation>
    <scope>NUCLEOTIDE SEQUENCE [LARGE SCALE GENOMIC DNA]</scope>
    <source>
        <strain evidence="13 14">DSM 18246</strain>
    </source>
</reference>
<dbReference type="FunFam" id="3.30.300.20:FF:000004">
    <property type="entry name" value="GTPase Der"/>
    <property type="match status" value="1"/>
</dbReference>
<comment type="subunit">
    <text evidence="9">Associates with the 50S ribosomal subunit.</text>
</comment>
<dbReference type="PROSITE" id="PS51712">
    <property type="entry name" value="G_ENGA"/>
    <property type="match status" value="2"/>
</dbReference>
<dbReference type="PIRSF" id="PIRSF006485">
    <property type="entry name" value="GTP-binding_EngA"/>
    <property type="match status" value="1"/>
</dbReference>
<name>A0A417YFN9_9BACI</name>
<dbReference type="InterPro" id="IPR005225">
    <property type="entry name" value="Small_GTP-bd"/>
</dbReference>
<keyword evidence="3 9" id="KW-0690">Ribosome biogenesis</keyword>
<evidence type="ECO:0000256" key="9">
    <source>
        <dbReference type="HAMAP-Rule" id="MF_00195"/>
    </source>
</evidence>
<comment type="similarity">
    <text evidence="1 9 10 11">Belongs to the TRAFAC class TrmE-Era-EngA-EngB-Septin-like GTPase superfamily. EngA (Der) GTPase family.</text>
</comment>
<accession>A0A417YFN9</accession>
<evidence type="ECO:0000256" key="5">
    <source>
        <dbReference type="ARBA" id="ARBA00022741"/>
    </source>
</evidence>
<dbReference type="FunFam" id="3.40.50.300:FF:000040">
    <property type="entry name" value="GTPase Der"/>
    <property type="match status" value="1"/>
</dbReference>
<dbReference type="InterPro" id="IPR031166">
    <property type="entry name" value="G_ENGA"/>
</dbReference>
<evidence type="ECO:0000313" key="14">
    <source>
        <dbReference type="Proteomes" id="UP000285456"/>
    </source>
</evidence>
<keyword evidence="6 9" id="KW-0342">GTP-binding</keyword>
<dbReference type="EMBL" id="QWEH01000008">
    <property type="protein sequence ID" value="RHW31571.1"/>
    <property type="molecule type" value="Genomic_DNA"/>
</dbReference>
<dbReference type="InterPro" id="IPR027417">
    <property type="entry name" value="P-loop_NTPase"/>
</dbReference>
<organism evidence="13 14">
    <name type="scientific">Oceanobacillus profundus</name>
    <dbReference type="NCBI Taxonomy" id="372463"/>
    <lineage>
        <taxon>Bacteria</taxon>
        <taxon>Bacillati</taxon>
        <taxon>Bacillota</taxon>
        <taxon>Bacilli</taxon>
        <taxon>Bacillales</taxon>
        <taxon>Bacillaceae</taxon>
        <taxon>Oceanobacillus</taxon>
    </lineage>
</organism>
<feature type="domain" description="EngA-type G" evidence="12">
    <location>
        <begin position="176"/>
        <end position="351"/>
    </location>
</feature>
<feature type="binding site" evidence="9">
    <location>
        <begin position="57"/>
        <end position="61"/>
    </location>
    <ligand>
        <name>GTP</name>
        <dbReference type="ChEBI" id="CHEBI:37565"/>
        <label>1</label>
    </ligand>
</feature>
<feature type="domain" description="EngA-type G" evidence="12">
    <location>
        <begin position="4"/>
        <end position="167"/>
    </location>
</feature>
<feature type="binding site" evidence="9">
    <location>
        <begin position="119"/>
        <end position="122"/>
    </location>
    <ligand>
        <name>GTP</name>
        <dbReference type="ChEBI" id="CHEBI:37565"/>
        <label>1</label>
    </ligand>
</feature>
<evidence type="ECO:0000256" key="7">
    <source>
        <dbReference type="ARBA" id="ARBA00032345"/>
    </source>
</evidence>
<feature type="binding site" evidence="9">
    <location>
        <begin position="182"/>
        <end position="189"/>
    </location>
    <ligand>
        <name>GTP</name>
        <dbReference type="ChEBI" id="CHEBI:37565"/>
        <label>2</label>
    </ligand>
</feature>
<dbReference type="CDD" id="cd01894">
    <property type="entry name" value="EngA1"/>
    <property type="match status" value="1"/>
</dbReference>
<dbReference type="SUPFAM" id="SSF52540">
    <property type="entry name" value="P-loop containing nucleoside triphosphate hydrolases"/>
    <property type="match status" value="2"/>
</dbReference>
<keyword evidence="5 9" id="KW-0547">Nucleotide-binding</keyword>
<dbReference type="NCBIfam" id="TIGR00231">
    <property type="entry name" value="small_GTP"/>
    <property type="match status" value="2"/>
</dbReference>
<dbReference type="HAMAP" id="MF_00195">
    <property type="entry name" value="GTPase_Der"/>
    <property type="match status" value="1"/>
</dbReference>
<dbReference type="PANTHER" id="PTHR43834:SF6">
    <property type="entry name" value="GTPASE DER"/>
    <property type="match status" value="1"/>
</dbReference>
<dbReference type="InterPro" id="IPR032859">
    <property type="entry name" value="KH_dom-like"/>
</dbReference>
<dbReference type="NCBIfam" id="TIGR03594">
    <property type="entry name" value="GTPase_EngA"/>
    <property type="match status" value="1"/>
</dbReference>
<dbReference type="PANTHER" id="PTHR43834">
    <property type="entry name" value="GTPASE DER"/>
    <property type="match status" value="1"/>
</dbReference>
<keyword evidence="14" id="KW-1185">Reference proteome</keyword>
<feature type="binding site" evidence="9">
    <location>
        <begin position="10"/>
        <end position="17"/>
    </location>
    <ligand>
        <name>GTP</name>
        <dbReference type="ChEBI" id="CHEBI:37565"/>
        <label>1</label>
    </ligand>
</feature>
<dbReference type="Proteomes" id="UP000285456">
    <property type="component" value="Unassembled WGS sequence"/>
</dbReference>
<evidence type="ECO:0000256" key="1">
    <source>
        <dbReference type="ARBA" id="ARBA00008279"/>
    </source>
</evidence>
<dbReference type="GO" id="GO:0043022">
    <property type="term" value="F:ribosome binding"/>
    <property type="evidence" value="ECO:0007669"/>
    <property type="project" value="TreeGrafter"/>
</dbReference>
<dbReference type="CDD" id="cd01895">
    <property type="entry name" value="EngA2"/>
    <property type="match status" value="1"/>
</dbReference>
<dbReference type="PRINTS" id="PR00326">
    <property type="entry name" value="GTP1OBG"/>
</dbReference>
<dbReference type="OrthoDB" id="9805918at2"/>
<evidence type="ECO:0000256" key="4">
    <source>
        <dbReference type="ARBA" id="ARBA00022737"/>
    </source>
</evidence>
<evidence type="ECO:0000259" key="12">
    <source>
        <dbReference type="PROSITE" id="PS51712"/>
    </source>
</evidence>
<comment type="function">
    <text evidence="8 9 11">GTPase that plays an essential role in the late steps of ribosome biogenesis.</text>
</comment>
<evidence type="ECO:0000313" key="13">
    <source>
        <dbReference type="EMBL" id="RHW31571.1"/>
    </source>
</evidence>
<dbReference type="Pfam" id="PF01926">
    <property type="entry name" value="MMR_HSR1"/>
    <property type="match status" value="2"/>
</dbReference>
<dbReference type="Gene3D" id="3.30.300.20">
    <property type="match status" value="1"/>
</dbReference>
<sequence>MRKSVVAIVGRPNVGKSTIFNRLVGERISIVEDIPGVTRDRIYASAEWLNQEFNLIDTGGIEIGDEPLLVQMRQQAEVAIDEADVIIFILNGKEGITGADEEVAKLLFKSNKPVVLAVNKIDNPEMRETIYEYYSLGFGEPFPISGSHGLGLGDLLDEVVSHFPEVSEDEVNEDTIYFSLIGRPNVGKSSLVNALLNEDRVIVSEIEGTTRDAIDTHLYKDDQDFVIIDTAGMRKRGKVYETTEKYSVLRALKAIERSDVVLILIDAETGIREQDKRIAGYAHDAGRGIVIVVNKWDTVESDEKAMKEFEANVRAHFQYLDYAPIVFLSAKTKKRLHTLIPAIKIASESHAKRIPTNVLNDVIMDALAMNPTPTVKGRRLKVLYATQVAVKPPSFVIFVNDPELMHFSYERFLENKIRDAFGFTGTPIKLFARRRQ</sequence>
<evidence type="ECO:0000256" key="3">
    <source>
        <dbReference type="ARBA" id="ARBA00022517"/>
    </source>
</evidence>
<gene>
    <name evidence="9" type="primary">der</name>
    <name evidence="13" type="ORF">D1B32_12685</name>
</gene>
<proteinExistence type="inferred from homology"/>
<evidence type="ECO:0000256" key="6">
    <source>
        <dbReference type="ARBA" id="ARBA00023134"/>
    </source>
</evidence>
<dbReference type="FunFam" id="3.40.50.300:FF:000057">
    <property type="entry name" value="GTPase Der"/>
    <property type="match status" value="1"/>
</dbReference>
<evidence type="ECO:0000256" key="2">
    <source>
        <dbReference type="ARBA" id="ARBA00020953"/>
    </source>
</evidence>
<feature type="binding site" evidence="9">
    <location>
        <begin position="229"/>
        <end position="233"/>
    </location>
    <ligand>
        <name>GTP</name>
        <dbReference type="ChEBI" id="CHEBI:37565"/>
        <label>2</label>
    </ligand>
</feature>
<keyword evidence="4 11" id="KW-0677">Repeat</keyword>
<evidence type="ECO:0000256" key="8">
    <source>
        <dbReference type="ARBA" id="ARBA00053470"/>
    </source>
</evidence>
<evidence type="ECO:0000256" key="11">
    <source>
        <dbReference type="RuleBase" id="RU004481"/>
    </source>
</evidence>
<dbReference type="Pfam" id="PF14714">
    <property type="entry name" value="KH_dom-like"/>
    <property type="match status" value="1"/>
</dbReference>
<dbReference type="InterPro" id="IPR006073">
    <property type="entry name" value="GTP-bd"/>
</dbReference>
<dbReference type="AlphaFoldDB" id="A0A417YFN9"/>
<dbReference type="InterPro" id="IPR015946">
    <property type="entry name" value="KH_dom-like_a/b"/>
</dbReference>
<dbReference type="Gene3D" id="3.40.50.300">
    <property type="entry name" value="P-loop containing nucleotide triphosphate hydrolases"/>
    <property type="match status" value="2"/>
</dbReference>
<feature type="binding site" evidence="9">
    <location>
        <begin position="294"/>
        <end position="297"/>
    </location>
    <ligand>
        <name>GTP</name>
        <dbReference type="ChEBI" id="CHEBI:37565"/>
        <label>2</label>
    </ligand>
</feature>
<dbReference type="GO" id="GO:0005525">
    <property type="term" value="F:GTP binding"/>
    <property type="evidence" value="ECO:0007669"/>
    <property type="project" value="UniProtKB-UniRule"/>
</dbReference>
<dbReference type="RefSeq" id="WP_118889606.1">
    <property type="nucleotide sequence ID" value="NZ_JAMAWL010000001.1"/>
</dbReference>
<comment type="caution">
    <text evidence="13">The sequence shown here is derived from an EMBL/GenBank/DDBJ whole genome shotgun (WGS) entry which is preliminary data.</text>
</comment>
<protein>
    <recommendedName>
        <fullName evidence="2 9">GTPase Der</fullName>
    </recommendedName>
    <alternativeName>
        <fullName evidence="7 9">GTP-binding protein EngA</fullName>
    </alternativeName>
</protein>
<dbReference type="InterPro" id="IPR016484">
    <property type="entry name" value="GTPase_Der"/>
</dbReference>
<dbReference type="GO" id="GO:0042254">
    <property type="term" value="P:ribosome biogenesis"/>
    <property type="evidence" value="ECO:0007669"/>
    <property type="project" value="UniProtKB-KW"/>
</dbReference>